<accession>A0A1Y2I9S0</accession>
<dbReference type="Pfam" id="PF09335">
    <property type="entry name" value="VTT_dom"/>
    <property type="match status" value="1"/>
</dbReference>
<evidence type="ECO:0000256" key="7">
    <source>
        <dbReference type="ARBA" id="ARBA00022989"/>
    </source>
</evidence>
<feature type="transmembrane region" description="Helical" evidence="11">
    <location>
        <begin position="103"/>
        <end position="123"/>
    </location>
</feature>
<feature type="region of interest" description="Disordered" evidence="10">
    <location>
        <begin position="1"/>
        <end position="53"/>
    </location>
</feature>
<evidence type="ECO:0000259" key="12">
    <source>
        <dbReference type="Pfam" id="PF09335"/>
    </source>
</evidence>
<organism evidence="13 14">
    <name type="scientific">Trametes coccinea (strain BRFM310)</name>
    <name type="common">Pycnoporus coccineus</name>
    <dbReference type="NCBI Taxonomy" id="1353009"/>
    <lineage>
        <taxon>Eukaryota</taxon>
        <taxon>Fungi</taxon>
        <taxon>Dikarya</taxon>
        <taxon>Basidiomycota</taxon>
        <taxon>Agaricomycotina</taxon>
        <taxon>Agaricomycetes</taxon>
        <taxon>Polyporales</taxon>
        <taxon>Polyporaceae</taxon>
        <taxon>Trametes</taxon>
    </lineage>
</organism>
<gene>
    <name evidence="13" type="ORF">PYCCODRAFT_1447774</name>
</gene>
<keyword evidence="7 11" id="KW-1133">Transmembrane helix</keyword>
<feature type="transmembrane region" description="Helical" evidence="11">
    <location>
        <begin position="174"/>
        <end position="198"/>
    </location>
</feature>
<reference evidence="13 14" key="1">
    <citation type="journal article" date="2015" name="Biotechnol. Biofuels">
        <title>Enhanced degradation of softwood versus hardwood by the white-rot fungus Pycnoporus coccineus.</title>
        <authorList>
            <person name="Couturier M."/>
            <person name="Navarro D."/>
            <person name="Chevret D."/>
            <person name="Henrissat B."/>
            <person name="Piumi F."/>
            <person name="Ruiz-Duenas F.J."/>
            <person name="Martinez A.T."/>
            <person name="Grigoriev I.V."/>
            <person name="Riley R."/>
            <person name="Lipzen A."/>
            <person name="Berrin J.G."/>
            <person name="Master E.R."/>
            <person name="Rosso M.N."/>
        </authorList>
    </citation>
    <scope>NUCLEOTIDE SEQUENCE [LARGE SCALE GENOMIC DNA]</scope>
    <source>
        <strain evidence="13 14">BRFM310</strain>
    </source>
</reference>
<feature type="compositionally biased region" description="Basic and acidic residues" evidence="10">
    <location>
        <begin position="25"/>
        <end position="40"/>
    </location>
</feature>
<evidence type="ECO:0000256" key="9">
    <source>
        <dbReference type="ARBA" id="ARBA00023136"/>
    </source>
</evidence>
<name>A0A1Y2I9S0_TRAC3</name>
<keyword evidence="6 11" id="KW-0812">Transmembrane</keyword>
<dbReference type="PANTHER" id="PTHR47549">
    <property type="entry name" value="GOLGI APPARATUS MEMBRANE PROTEIN TVP38-RELATED"/>
    <property type="match status" value="1"/>
</dbReference>
<comment type="subcellular location">
    <subcellularLocation>
        <location evidence="2">Golgi apparatus membrane</location>
        <topology evidence="2">Multi-pass membrane protein</topology>
    </subcellularLocation>
</comment>
<keyword evidence="8" id="KW-0333">Golgi apparatus</keyword>
<evidence type="ECO:0000256" key="5">
    <source>
        <dbReference type="ARBA" id="ARBA00020673"/>
    </source>
</evidence>
<keyword evidence="14" id="KW-1185">Reference proteome</keyword>
<evidence type="ECO:0000256" key="3">
    <source>
        <dbReference type="ARBA" id="ARBA00008640"/>
    </source>
</evidence>
<dbReference type="PANTHER" id="PTHR47549:SF2">
    <property type="entry name" value="GOLGI APPARATUS MEMBRANE PROTEIN TVP38"/>
    <property type="match status" value="1"/>
</dbReference>
<dbReference type="InterPro" id="IPR051076">
    <property type="entry name" value="Golgi_membrane_TVP38/TMEM64"/>
</dbReference>
<feature type="transmembrane region" description="Helical" evidence="11">
    <location>
        <begin position="144"/>
        <end position="162"/>
    </location>
</feature>
<dbReference type="GO" id="GO:0000139">
    <property type="term" value="C:Golgi membrane"/>
    <property type="evidence" value="ECO:0007669"/>
    <property type="project" value="UniProtKB-SubCell"/>
</dbReference>
<sequence length="340" mass="38015">MRAPRHHLNDHAYPPAPLPSMLENTSERSASEERGDEYNKPRSSSPGRDEVEKSSVIADVDVLPVARTPSPTPSEARVLENKTRVCADWRKWLDRRRYANKRAIWTLVTVITVGILVILFLAYQRHIEDWMRPFARWMHGTPGGWLIPIAIMFVLSFPPLFGHEIIAILCGDVWGVWVGFGIVAAGTVFGELGNFYAFKWCCTARGKKMEEKRLTYALYAQVVREGGLVVPTIMRLTFIPGHLLTAIFSTCGMSVWMFFAAATLSLPKQLATVYIGSVQSDGGNTPTTSAIKAVVVLATVAMTYLAMRYINKKVDQVKTRVVYARRKARYASSLRSSSEA</sequence>
<feature type="transmembrane region" description="Helical" evidence="11">
    <location>
        <begin position="243"/>
        <end position="264"/>
    </location>
</feature>
<evidence type="ECO:0000256" key="10">
    <source>
        <dbReference type="SAM" id="MobiDB-lite"/>
    </source>
</evidence>
<dbReference type="Proteomes" id="UP000193067">
    <property type="component" value="Unassembled WGS sequence"/>
</dbReference>
<evidence type="ECO:0000256" key="1">
    <source>
        <dbReference type="ARBA" id="ARBA00002978"/>
    </source>
</evidence>
<protein>
    <recommendedName>
        <fullName evidence="4">Golgi apparatus membrane protein TVP38</fullName>
    </recommendedName>
    <alternativeName>
        <fullName evidence="5">Golgi apparatus membrane protein tvp38</fullName>
    </alternativeName>
</protein>
<dbReference type="InterPro" id="IPR032816">
    <property type="entry name" value="VTT_dom"/>
</dbReference>
<evidence type="ECO:0000256" key="8">
    <source>
        <dbReference type="ARBA" id="ARBA00023034"/>
    </source>
</evidence>
<proteinExistence type="inferred from homology"/>
<dbReference type="OrthoDB" id="166803at2759"/>
<evidence type="ECO:0000256" key="4">
    <source>
        <dbReference type="ARBA" id="ARBA00013533"/>
    </source>
</evidence>
<evidence type="ECO:0000256" key="2">
    <source>
        <dbReference type="ARBA" id="ARBA00004653"/>
    </source>
</evidence>
<feature type="domain" description="VTT" evidence="12">
    <location>
        <begin position="163"/>
        <end position="277"/>
    </location>
</feature>
<evidence type="ECO:0000313" key="13">
    <source>
        <dbReference type="EMBL" id="OSC97885.1"/>
    </source>
</evidence>
<dbReference type="EMBL" id="KZ084145">
    <property type="protein sequence ID" value="OSC97885.1"/>
    <property type="molecule type" value="Genomic_DNA"/>
</dbReference>
<comment type="function">
    <text evidence="1">Golgi membrane protein involved in vesicular trafficking and spindle migration.</text>
</comment>
<comment type="similarity">
    <text evidence="3">Belongs to the TVP38/TMEM64 family.</text>
</comment>
<evidence type="ECO:0000256" key="6">
    <source>
        <dbReference type="ARBA" id="ARBA00022692"/>
    </source>
</evidence>
<evidence type="ECO:0000256" key="11">
    <source>
        <dbReference type="SAM" id="Phobius"/>
    </source>
</evidence>
<dbReference type="AlphaFoldDB" id="A0A1Y2I9S0"/>
<feature type="transmembrane region" description="Helical" evidence="11">
    <location>
        <begin position="290"/>
        <end position="310"/>
    </location>
</feature>
<dbReference type="STRING" id="1353009.A0A1Y2I9S0"/>
<keyword evidence="9 11" id="KW-0472">Membrane</keyword>
<evidence type="ECO:0000313" key="14">
    <source>
        <dbReference type="Proteomes" id="UP000193067"/>
    </source>
</evidence>